<dbReference type="EMBL" id="CAJOBH010054436">
    <property type="protein sequence ID" value="CAF4394701.1"/>
    <property type="molecule type" value="Genomic_DNA"/>
</dbReference>
<accession>A0A8S2VE71</accession>
<dbReference type="Proteomes" id="UP000681967">
    <property type="component" value="Unassembled WGS sequence"/>
</dbReference>
<sequence>IVIHNKPAKTELKATVNSHYPWETFTKSGNETASGLEVLPEELGRRIPQSYRTNNQAATNHQRKTDPSPVRSTPPPRTAR</sequence>
<protein>
    <submittedName>
        <fullName evidence="2">Uncharacterized protein</fullName>
    </submittedName>
</protein>
<gene>
    <name evidence="2" type="ORF">BYL167_LOCUS31278</name>
    <name evidence="3" type="ORF">BYL167_LOCUS34152</name>
    <name evidence="4" type="ORF">GIL414_LOCUS38309</name>
</gene>
<evidence type="ECO:0000313" key="2">
    <source>
        <dbReference type="EMBL" id="CAF4394701.1"/>
    </source>
</evidence>
<reference evidence="2" key="1">
    <citation type="submission" date="2021-02" db="EMBL/GenBank/DDBJ databases">
        <authorList>
            <person name="Nowell W R."/>
        </authorList>
    </citation>
    <scope>NUCLEOTIDE SEQUENCE</scope>
</reference>
<name>A0A8S2VE71_9BILA</name>
<dbReference type="EMBL" id="CAJOBH010068426">
    <property type="protein sequence ID" value="CAF4460011.1"/>
    <property type="molecule type" value="Genomic_DNA"/>
</dbReference>
<comment type="caution">
    <text evidence="2">The sequence shown here is derived from an EMBL/GenBank/DDBJ whole genome shotgun (WGS) entry which is preliminary data.</text>
</comment>
<evidence type="ECO:0000313" key="5">
    <source>
        <dbReference type="Proteomes" id="UP000681967"/>
    </source>
</evidence>
<evidence type="ECO:0000256" key="1">
    <source>
        <dbReference type="SAM" id="MobiDB-lite"/>
    </source>
</evidence>
<evidence type="ECO:0000313" key="4">
    <source>
        <dbReference type="EMBL" id="CAF4586593.1"/>
    </source>
</evidence>
<evidence type="ECO:0000313" key="3">
    <source>
        <dbReference type="EMBL" id="CAF4460011.1"/>
    </source>
</evidence>
<feature type="non-terminal residue" evidence="2">
    <location>
        <position position="80"/>
    </location>
</feature>
<organism evidence="2 5">
    <name type="scientific">Rotaria magnacalcarata</name>
    <dbReference type="NCBI Taxonomy" id="392030"/>
    <lineage>
        <taxon>Eukaryota</taxon>
        <taxon>Metazoa</taxon>
        <taxon>Spiralia</taxon>
        <taxon>Gnathifera</taxon>
        <taxon>Rotifera</taxon>
        <taxon>Eurotatoria</taxon>
        <taxon>Bdelloidea</taxon>
        <taxon>Philodinida</taxon>
        <taxon>Philodinidae</taxon>
        <taxon>Rotaria</taxon>
    </lineage>
</organism>
<feature type="non-terminal residue" evidence="2">
    <location>
        <position position="1"/>
    </location>
</feature>
<proteinExistence type="predicted"/>
<dbReference type="EMBL" id="CAJOBJ010100777">
    <property type="protein sequence ID" value="CAF4586593.1"/>
    <property type="molecule type" value="Genomic_DNA"/>
</dbReference>
<feature type="compositionally biased region" description="Polar residues" evidence="1">
    <location>
        <begin position="50"/>
        <end position="60"/>
    </location>
</feature>
<dbReference type="AlphaFoldDB" id="A0A8S2VE71"/>
<feature type="region of interest" description="Disordered" evidence="1">
    <location>
        <begin position="49"/>
        <end position="80"/>
    </location>
</feature>
<dbReference type="Proteomes" id="UP000681720">
    <property type="component" value="Unassembled WGS sequence"/>
</dbReference>